<dbReference type="Gene3D" id="3.40.1740.10">
    <property type="entry name" value="VC0467-like"/>
    <property type="match status" value="1"/>
</dbReference>
<reference evidence="1" key="1">
    <citation type="submission" date="2018-06" db="EMBL/GenBank/DDBJ databases">
        <authorList>
            <person name="Zhirakovskaya E."/>
        </authorList>
    </citation>
    <scope>NUCLEOTIDE SEQUENCE</scope>
</reference>
<sequence length="169" mass="18209">FLIATPLIDLPPFGRSVVLLLEHDETGSVGLILNKDSGLLVADLLPDVAPLVTEPAHVFIGGPVSTDTAVALAHAPERSFLRPSPLASIGLIDPTDPPDGVRALRIFAGYAGWDPGQLEAEIDEQAWWTTRPNVAAIFTDTRDLWRDTLKRAPGRAPLFLTFPDDPSTN</sequence>
<gene>
    <name evidence="1" type="ORF">MNBD_ACTINO01-1752</name>
</gene>
<evidence type="ECO:0000313" key="1">
    <source>
        <dbReference type="EMBL" id="VAW07438.1"/>
    </source>
</evidence>
<accession>A0A3B0SPP5</accession>
<name>A0A3B0SPP5_9ZZZZ</name>
<dbReference type="AlphaFoldDB" id="A0A3B0SPP5"/>
<protein>
    <submittedName>
        <fullName evidence="1">UPF0301 protein YqgE</fullName>
    </submittedName>
</protein>
<dbReference type="EMBL" id="UOEI01000528">
    <property type="protein sequence ID" value="VAW07438.1"/>
    <property type="molecule type" value="Genomic_DNA"/>
</dbReference>
<dbReference type="PANTHER" id="PTHR30327:SF1">
    <property type="entry name" value="UPF0301 PROTEIN YQGE"/>
    <property type="match status" value="1"/>
</dbReference>
<dbReference type="PANTHER" id="PTHR30327">
    <property type="entry name" value="UNCHARACTERIZED PROTEIN YQGE"/>
    <property type="match status" value="1"/>
</dbReference>
<dbReference type="InterPro" id="IPR003774">
    <property type="entry name" value="AlgH-like"/>
</dbReference>
<dbReference type="SUPFAM" id="SSF143456">
    <property type="entry name" value="VC0467-like"/>
    <property type="match status" value="1"/>
</dbReference>
<feature type="non-terminal residue" evidence="1">
    <location>
        <position position="1"/>
    </location>
</feature>
<dbReference type="GO" id="GO:0005829">
    <property type="term" value="C:cytosol"/>
    <property type="evidence" value="ECO:0007669"/>
    <property type="project" value="TreeGrafter"/>
</dbReference>
<proteinExistence type="predicted"/>
<dbReference type="Pfam" id="PF02622">
    <property type="entry name" value="DUF179"/>
    <property type="match status" value="1"/>
</dbReference>
<organism evidence="1">
    <name type="scientific">hydrothermal vent metagenome</name>
    <dbReference type="NCBI Taxonomy" id="652676"/>
    <lineage>
        <taxon>unclassified sequences</taxon>
        <taxon>metagenomes</taxon>
        <taxon>ecological metagenomes</taxon>
    </lineage>
</organism>